<comment type="caution">
    <text evidence="1">The sequence shown here is derived from an EMBL/GenBank/DDBJ whole genome shotgun (WGS) entry which is preliminary data.</text>
</comment>
<name>A0A9K3H557_HELAN</name>
<dbReference type="EMBL" id="MNCJ02000330">
    <property type="protein sequence ID" value="KAF5765159.1"/>
    <property type="molecule type" value="Genomic_DNA"/>
</dbReference>
<evidence type="ECO:0000313" key="2">
    <source>
        <dbReference type="Proteomes" id="UP000215914"/>
    </source>
</evidence>
<accession>A0A9K3H557</accession>
<evidence type="ECO:0000313" key="1">
    <source>
        <dbReference type="EMBL" id="KAF5765159.1"/>
    </source>
</evidence>
<protein>
    <submittedName>
        <fullName evidence="1">Uncharacterized protein</fullName>
    </submittedName>
</protein>
<gene>
    <name evidence="1" type="ORF">HanXRQr2_Chr15g0700471</name>
</gene>
<dbReference type="Proteomes" id="UP000215914">
    <property type="component" value="Unassembled WGS sequence"/>
</dbReference>
<sequence>MFAKFSICIAAIPGMCAKISISVSIAAIPGVCAKSGVGITSLAVSISTLPLPRTILRSSNN</sequence>
<dbReference type="AlphaFoldDB" id="A0A9K3H557"/>
<proteinExistence type="predicted"/>
<dbReference type="Gramene" id="mRNA:HanXRQr2_Chr15g0700471">
    <property type="protein sequence ID" value="CDS:HanXRQr2_Chr15g0700471.1"/>
    <property type="gene ID" value="HanXRQr2_Chr15g0700471"/>
</dbReference>
<reference evidence="1" key="2">
    <citation type="submission" date="2020-06" db="EMBL/GenBank/DDBJ databases">
        <title>Helianthus annuus Genome sequencing and assembly Release 2.</title>
        <authorList>
            <person name="Gouzy J."/>
            <person name="Langlade N."/>
            <person name="Munos S."/>
        </authorList>
    </citation>
    <scope>NUCLEOTIDE SEQUENCE</scope>
    <source>
        <tissue evidence="1">Leaves</tissue>
    </source>
</reference>
<reference evidence="1" key="1">
    <citation type="journal article" date="2017" name="Nature">
        <title>The sunflower genome provides insights into oil metabolism, flowering and Asterid evolution.</title>
        <authorList>
            <person name="Badouin H."/>
            <person name="Gouzy J."/>
            <person name="Grassa C.J."/>
            <person name="Murat F."/>
            <person name="Staton S.E."/>
            <person name="Cottret L."/>
            <person name="Lelandais-Briere C."/>
            <person name="Owens G.L."/>
            <person name="Carrere S."/>
            <person name="Mayjonade B."/>
            <person name="Legrand L."/>
            <person name="Gill N."/>
            <person name="Kane N.C."/>
            <person name="Bowers J.E."/>
            <person name="Hubner S."/>
            <person name="Bellec A."/>
            <person name="Berard A."/>
            <person name="Berges H."/>
            <person name="Blanchet N."/>
            <person name="Boniface M.C."/>
            <person name="Brunel D."/>
            <person name="Catrice O."/>
            <person name="Chaidir N."/>
            <person name="Claudel C."/>
            <person name="Donnadieu C."/>
            <person name="Faraut T."/>
            <person name="Fievet G."/>
            <person name="Helmstetter N."/>
            <person name="King M."/>
            <person name="Knapp S.J."/>
            <person name="Lai Z."/>
            <person name="Le Paslier M.C."/>
            <person name="Lippi Y."/>
            <person name="Lorenzon L."/>
            <person name="Mandel J.R."/>
            <person name="Marage G."/>
            <person name="Marchand G."/>
            <person name="Marquand E."/>
            <person name="Bret-Mestries E."/>
            <person name="Morien E."/>
            <person name="Nambeesan S."/>
            <person name="Nguyen T."/>
            <person name="Pegot-Espagnet P."/>
            <person name="Pouilly N."/>
            <person name="Raftis F."/>
            <person name="Sallet E."/>
            <person name="Schiex T."/>
            <person name="Thomas J."/>
            <person name="Vandecasteele C."/>
            <person name="Vares D."/>
            <person name="Vear F."/>
            <person name="Vautrin S."/>
            <person name="Crespi M."/>
            <person name="Mangin B."/>
            <person name="Burke J.M."/>
            <person name="Salse J."/>
            <person name="Munos S."/>
            <person name="Vincourt P."/>
            <person name="Rieseberg L.H."/>
            <person name="Langlade N.B."/>
        </authorList>
    </citation>
    <scope>NUCLEOTIDE SEQUENCE</scope>
    <source>
        <tissue evidence="1">Leaves</tissue>
    </source>
</reference>
<keyword evidence="2" id="KW-1185">Reference proteome</keyword>
<organism evidence="1 2">
    <name type="scientific">Helianthus annuus</name>
    <name type="common">Common sunflower</name>
    <dbReference type="NCBI Taxonomy" id="4232"/>
    <lineage>
        <taxon>Eukaryota</taxon>
        <taxon>Viridiplantae</taxon>
        <taxon>Streptophyta</taxon>
        <taxon>Embryophyta</taxon>
        <taxon>Tracheophyta</taxon>
        <taxon>Spermatophyta</taxon>
        <taxon>Magnoliopsida</taxon>
        <taxon>eudicotyledons</taxon>
        <taxon>Gunneridae</taxon>
        <taxon>Pentapetalae</taxon>
        <taxon>asterids</taxon>
        <taxon>campanulids</taxon>
        <taxon>Asterales</taxon>
        <taxon>Asteraceae</taxon>
        <taxon>Asteroideae</taxon>
        <taxon>Heliantheae alliance</taxon>
        <taxon>Heliantheae</taxon>
        <taxon>Helianthus</taxon>
    </lineage>
</organism>